<organism evidence="1 2">
    <name type="scientific">candidate division Kazan bacterium RIFCSPLOWO2_01_FULL_45_19</name>
    <dbReference type="NCBI Taxonomy" id="1798538"/>
    <lineage>
        <taxon>Bacteria</taxon>
        <taxon>Bacteria division Kazan-3B-28</taxon>
    </lineage>
</organism>
<comment type="caution">
    <text evidence="1">The sequence shown here is derived from an EMBL/GenBank/DDBJ whole genome shotgun (WGS) entry which is preliminary data.</text>
</comment>
<proteinExistence type="predicted"/>
<sequence length="656" mass="72171">MFRQWLVAGLATGVLATATWAVVGSDSIWQNNVVDKGKVAKANGELTAWDKVPLGNRHPWILVHGLHQDNATVDGMSPNNARRLFQLPMTNFQAIYRDDFNLELLADVKPFLFTYNSERDDNEIAKDLNALIESNPELTGAKVKLVFLVHSKGGCITDNYVVNFGNRKFLRGVTLGSPLVGTVAASRDEMGKASKKLYPLLGKKLMTVIEKGINFDSLGVQWLRWRNDGLMRLHQVRPLDNRWYLYAGEIKPVSNNFIARNIQLALLADSVFIGKLGNEGDFYLPLCAGLIKQAGGGKSDGLVPIDSAHAVGFTQGAKLRLENDCDHYEILQGRQGDLALHRQILYDLLTFVPGEKDDFNLDMWLPEVPSIDLPKLSQSNLNEARVVWIDSRGQLQVADKSGTNIKELSLPGRFNWPSWDGSDIVVARTQNGASDIVRVKSDGKMVKLTTDGTSTLPSVMNGQLVCVSDDQLILRDASGASAVILGDKLDLVGPPVIFADKIYFAHKKSTKTDLYWISINQRGAKLSDAKQVMADIVRPIRVGDFLLGVSQSGEVKAVLGGWLGFTEISLPSSIKASRKFIPTQTEVDIDDITGELYVVADGRVRYLDYQVLATYAPDWAKELTVATLEKRTATLVVPSLDELAPPLGEGSQIDVK</sequence>
<dbReference type="AlphaFoldDB" id="A0A1F4NQT8"/>
<dbReference type="SUPFAM" id="SSF69304">
    <property type="entry name" value="Tricorn protease N-terminal domain"/>
    <property type="match status" value="1"/>
</dbReference>
<dbReference type="SUPFAM" id="SSF53474">
    <property type="entry name" value="alpha/beta-Hydrolases"/>
    <property type="match status" value="1"/>
</dbReference>
<protein>
    <submittedName>
        <fullName evidence="1">Uncharacterized protein</fullName>
    </submittedName>
</protein>
<dbReference type="EMBL" id="METD01000001">
    <property type="protein sequence ID" value="OGB73648.1"/>
    <property type="molecule type" value="Genomic_DNA"/>
</dbReference>
<dbReference type="Gene3D" id="3.40.50.1820">
    <property type="entry name" value="alpha/beta hydrolase"/>
    <property type="match status" value="1"/>
</dbReference>
<reference evidence="1 2" key="1">
    <citation type="journal article" date="2016" name="Nat. Commun.">
        <title>Thousands of microbial genomes shed light on interconnected biogeochemical processes in an aquifer system.</title>
        <authorList>
            <person name="Anantharaman K."/>
            <person name="Brown C.T."/>
            <person name="Hug L.A."/>
            <person name="Sharon I."/>
            <person name="Castelle C.J."/>
            <person name="Probst A.J."/>
            <person name="Thomas B.C."/>
            <person name="Singh A."/>
            <person name="Wilkins M.J."/>
            <person name="Karaoz U."/>
            <person name="Brodie E.L."/>
            <person name="Williams K.H."/>
            <person name="Hubbard S.S."/>
            <person name="Banfield J.F."/>
        </authorList>
    </citation>
    <scope>NUCLEOTIDE SEQUENCE [LARGE SCALE GENOMIC DNA]</scope>
</reference>
<name>A0A1F4NQT8_UNCK3</name>
<accession>A0A1F4NQT8</accession>
<dbReference type="Proteomes" id="UP000178085">
    <property type="component" value="Unassembled WGS sequence"/>
</dbReference>
<evidence type="ECO:0000313" key="2">
    <source>
        <dbReference type="Proteomes" id="UP000178085"/>
    </source>
</evidence>
<dbReference type="InterPro" id="IPR029058">
    <property type="entry name" value="AB_hydrolase_fold"/>
</dbReference>
<gene>
    <name evidence="1" type="ORF">A3K51_02285</name>
</gene>
<evidence type="ECO:0000313" key="1">
    <source>
        <dbReference type="EMBL" id="OGB73648.1"/>
    </source>
</evidence>